<evidence type="ECO:0000259" key="9">
    <source>
        <dbReference type="Pfam" id="PF25023"/>
    </source>
</evidence>
<feature type="domain" description="Teneurin-like YD-shell" evidence="9">
    <location>
        <begin position="1022"/>
        <end position="1146"/>
    </location>
</feature>
<evidence type="ECO:0000256" key="2">
    <source>
        <dbReference type="ARBA" id="ARBA00022525"/>
    </source>
</evidence>
<dbReference type="PANTHER" id="PTHR32305">
    <property type="match status" value="1"/>
</dbReference>
<evidence type="ECO:0000256" key="6">
    <source>
        <dbReference type="SAM" id="MobiDB-lite"/>
    </source>
</evidence>
<dbReference type="InterPro" id="IPR050708">
    <property type="entry name" value="T6SS_VgrG/RHS"/>
</dbReference>
<dbReference type="InterPro" id="IPR055372">
    <property type="entry name" value="CBM96"/>
</dbReference>
<sequence>MEESWLLEEERAWPVVIDPITVTDSYQNIQDTFVSSRMPGTSFSDYGKFNVGNDSTSYGLMRGYIRFLGFPQLEPGDAIYDARIYYYCGSFSSNGDAPFYIVAREPGSAWNNSITWNSQPAIGQAGPVLDWSTMAPLGGIYRQKYINVTKVIKKWYREGSSNKGLVLTLANESTPGNVSFVSGSKPDVPSALYPTGYFFYRNALGLESYWSTHTQQAGTAGTGYVCDFNGNLVFVHGDTQTTSLRMSAGVSHIYNAANLDKDDRYGKGWTLDKYQSLEPTTGKIKENGFLYVYLDGDGTKHYFYKDNNKLIDEDGLGLTIIQESSSNNDLYRIIEDKDGNRMVFDIWGKLRRFQDLNGNTVSMNYSPHNDGNYLSTMQDASGNMLSFHYTEGYRHLSSITDEAGRSIRYGYDASGKLTSVTYPDGSSSKYSYDGGGRLSGARSADGYQVNYEYVLDMGVPQVSRVYESSGNSTGRSMKIEYPSVGTTVFTGCGPDGALEGTADNQVTTYHFDSYGRTVDLHDEEGAAANYRFYSEGSKANKLETEGSMQKTVRNLALNGGAHDGWSYFDVWSFGGDEGSQAVDAGTGFLDLSSFKLYKGTAAGGREWFSRLGVKPGTTYTLSAYVKTKNVSGNGRGAYLVADDLNGSKAYSRALKGTTESAVDDGWQRLSVTFTTGKSQNTVSINGGLEGCSGEAWFDNIQLEEGEAANRYNLLTNSGFETGSGGSAYGWIRSGSSQGSEAVSGAQKWEGSQSYTMTGDPAQSKHLCQQVKVSGREGDVYTLSGWAKLDAIPDTRVSLAAAVLYDSGDPKWVELDYNYYVDGWQYVSGIINTDDQNASTSRKYLRIDVYVFYDNNYNKAYFDGFQMCKDDAPTYVYDSKGNLISAVEAQEQSRFQYDGKDNLTKVVDPVGTEFTYTYDEKKNLTRAESSEGLVYQFTNDGYGNPTQVKITGGGSLQMQGSLAYDAAGKQLTKTTASDGTVITYGYDGNLRLKTSQTDPGGTTNYGWNSVNDRLTSVSRQGSGGNSVVEYQYDAAGIITMVRHNGFDYKLNFDSFGNTASVSAGGQTLVTNEYLTNNGELSKVTYGNGQNMSYEYYPNGRLKRVKQGDRTVCTNIYDGEGRLYRQITPECPEGIQYHYDTLGRLIGLSGNIELRIKYDEINRVDTVTTIIEGKTTSTQYCYGAETSNRSQLKEIKVNGIPILSYEMDGLQRHISRTYPDAGGYKSSWKYKDGMSGNATVLPERIINGNDKLEYKYDSMNNVIEVRENGTLTQSYEYDSLNQMIRENDVRTGVSTVYSYDTGGNLLSKKHYEYTTGSLEGKTLKSEDTYGYQTDGWKDLLKSYNGGSISYDGSGNAVKWRGNIGFSWTSGKFLASVTGAGQEISYTYDVDGNRTSKTVGGVKTVYYLSGSQILGQKKNNEQMDFLYDEEGKVTGLDYNGSRYYYIRNAQSDVIGLIDKTGTQVVKYTYDAWGRVLSVTGSLATTLGRANPFRFKGYYYDLETGLYYLQTRYYDPVVGRFISADTAAVLLARKMDVTEKNLFVYCNNNPINFSDPNGQIIGLIIGAGLLVSAISGVSMGVSAEMCGQDFWKGFKAGCAGGAVGYLFTIGGHPIAGRGAATFTSDLYYEYLLNGNLDNMDWALFTADVLMDMSLELPFALQGEGIAAKALGAIPGSVIDGTIDVGQTAMYFTPEAQASIRDTSPSSGNGNAAAEYVSFAEAANNLLRASYHKNGIVKKGGMVAYIW</sequence>
<evidence type="ECO:0000256" key="5">
    <source>
        <dbReference type="ARBA" id="ARBA00022801"/>
    </source>
</evidence>
<evidence type="ECO:0000256" key="1">
    <source>
        <dbReference type="ARBA" id="ARBA00004613"/>
    </source>
</evidence>
<feature type="domain" description="Teneurin-like YD-shell" evidence="9">
    <location>
        <begin position="871"/>
        <end position="1000"/>
    </location>
</feature>
<dbReference type="GO" id="GO:0005576">
    <property type="term" value="C:extracellular region"/>
    <property type="evidence" value="ECO:0007669"/>
    <property type="project" value="UniProtKB-SubCell"/>
</dbReference>
<dbReference type="Pfam" id="PF02018">
    <property type="entry name" value="CBM_4_9"/>
    <property type="match status" value="1"/>
</dbReference>
<dbReference type="Gene3D" id="2.60.120.260">
    <property type="entry name" value="Galactose-binding domain-like"/>
    <property type="match status" value="1"/>
</dbReference>
<evidence type="ECO:0000256" key="4">
    <source>
        <dbReference type="ARBA" id="ARBA00022737"/>
    </source>
</evidence>
<dbReference type="NCBIfam" id="TIGR01643">
    <property type="entry name" value="YD_repeat_2x"/>
    <property type="match status" value="3"/>
</dbReference>
<dbReference type="Proteomes" id="UP000292927">
    <property type="component" value="Unassembled WGS sequence"/>
</dbReference>
<protein>
    <submittedName>
        <fullName evidence="10">RHS repeat-associated protein</fullName>
    </submittedName>
</protein>
<evidence type="ECO:0000256" key="3">
    <source>
        <dbReference type="ARBA" id="ARBA00022729"/>
    </source>
</evidence>
<dbReference type="Pfam" id="PF05593">
    <property type="entry name" value="RHS_repeat"/>
    <property type="match status" value="1"/>
</dbReference>
<keyword evidence="11" id="KW-1185">Reference proteome</keyword>
<keyword evidence="4" id="KW-0677">Repeat</keyword>
<dbReference type="Pfam" id="PF24517">
    <property type="entry name" value="CBM96"/>
    <property type="match status" value="1"/>
</dbReference>
<accession>A0A4Q7PJK2</accession>
<evidence type="ECO:0000313" key="11">
    <source>
        <dbReference type="Proteomes" id="UP000292927"/>
    </source>
</evidence>
<dbReference type="NCBIfam" id="TIGR03696">
    <property type="entry name" value="Rhs_assc_core"/>
    <property type="match status" value="1"/>
</dbReference>
<evidence type="ECO:0000259" key="7">
    <source>
        <dbReference type="Pfam" id="PF02018"/>
    </source>
</evidence>
<keyword evidence="3" id="KW-0732">Signal</keyword>
<dbReference type="InterPro" id="IPR003305">
    <property type="entry name" value="CenC_carb-bd"/>
</dbReference>
<dbReference type="InterPro" id="IPR022385">
    <property type="entry name" value="Rhs_assc_core"/>
</dbReference>
<comment type="subcellular location">
    <subcellularLocation>
        <location evidence="1">Secreted</location>
    </subcellularLocation>
</comment>
<dbReference type="Gene3D" id="2.180.10.10">
    <property type="entry name" value="RHS repeat-associated core"/>
    <property type="match status" value="2"/>
</dbReference>
<proteinExistence type="predicted"/>
<dbReference type="InterPro" id="IPR006530">
    <property type="entry name" value="YD"/>
</dbReference>
<feature type="region of interest" description="Disordered" evidence="6">
    <location>
        <begin position="741"/>
        <end position="760"/>
    </location>
</feature>
<dbReference type="InterPro" id="IPR031325">
    <property type="entry name" value="RHS_repeat"/>
</dbReference>
<feature type="domain" description="Carbohydrate-binding module family 96" evidence="8">
    <location>
        <begin position="25"/>
        <end position="185"/>
    </location>
</feature>
<gene>
    <name evidence="10" type="ORF">EV209_1297</name>
</gene>
<comment type="caution">
    <text evidence="10">The sequence shown here is derived from an EMBL/GenBank/DDBJ whole genome shotgun (WGS) entry which is preliminary data.</text>
</comment>
<evidence type="ECO:0000313" key="10">
    <source>
        <dbReference type="EMBL" id="RZT00863.1"/>
    </source>
</evidence>
<dbReference type="PANTHER" id="PTHR32305:SF15">
    <property type="entry name" value="PROTEIN RHSA-RELATED"/>
    <property type="match status" value="1"/>
</dbReference>
<dbReference type="NCBIfam" id="NF033679">
    <property type="entry name" value="DNRLRE_dom"/>
    <property type="match status" value="1"/>
</dbReference>
<dbReference type="GO" id="GO:0016798">
    <property type="term" value="F:hydrolase activity, acting on glycosyl bonds"/>
    <property type="evidence" value="ECO:0007669"/>
    <property type="project" value="InterPro"/>
</dbReference>
<dbReference type="EMBL" id="SGXF01000002">
    <property type="protein sequence ID" value="RZT00863.1"/>
    <property type="molecule type" value="Genomic_DNA"/>
</dbReference>
<dbReference type="Pfam" id="PF25023">
    <property type="entry name" value="TEN_YD-shell"/>
    <property type="match status" value="3"/>
</dbReference>
<feature type="domain" description="Teneurin-like YD-shell" evidence="9">
    <location>
        <begin position="1339"/>
        <end position="1547"/>
    </location>
</feature>
<evidence type="ECO:0000259" key="8">
    <source>
        <dbReference type="Pfam" id="PF24517"/>
    </source>
</evidence>
<name>A0A4Q7PJK2_9FIRM</name>
<feature type="domain" description="CBM-cenC" evidence="7">
    <location>
        <begin position="569"/>
        <end position="684"/>
    </location>
</feature>
<reference evidence="10 11" key="1">
    <citation type="submission" date="2019-02" db="EMBL/GenBank/DDBJ databases">
        <title>Genomic Encyclopedia of Type Strains, Phase IV (KMG-IV): sequencing the most valuable type-strain genomes for metagenomic binning, comparative biology and taxonomic classification.</title>
        <authorList>
            <person name="Goeker M."/>
        </authorList>
    </citation>
    <scope>NUCLEOTIDE SEQUENCE [LARGE SCALE GENOMIC DNA]</scope>
    <source>
        <strain evidence="10 11">DSM 29486</strain>
    </source>
</reference>
<keyword evidence="5" id="KW-0378">Hydrolase</keyword>
<organism evidence="10 11">
    <name type="scientific">Cuneatibacter caecimuris</name>
    <dbReference type="NCBI Taxonomy" id="1796618"/>
    <lineage>
        <taxon>Bacteria</taxon>
        <taxon>Bacillati</taxon>
        <taxon>Bacillota</taxon>
        <taxon>Clostridia</taxon>
        <taxon>Lachnospirales</taxon>
        <taxon>Lachnospiraceae</taxon>
        <taxon>Cuneatibacter</taxon>
    </lineage>
</organism>
<keyword evidence="2" id="KW-0964">Secreted</keyword>
<dbReference type="InterPro" id="IPR056823">
    <property type="entry name" value="TEN-like_YD-shell"/>
</dbReference>